<name>A0ABU7G018_9ALTE</name>
<dbReference type="InterPro" id="IPR016181">
    <property type="entry name" value="Acyl_CoA_acyltransferase"/>
</dbReference>
<feature type="domain" description="N-acetyltransferase" evidence="3">
    <location>
        <begin position="10"/>
        <end position="163"/>
    </location>
</feature>
<reference evidence="4 5" key="2">
    <citation type="submission" date="2023-12" db="EMBL/GenBank/DDBJ databases">
        <authorList>
            <consortium name="Cladostephus spongiosus"/>
            <person name="Lorente B."/>
            <person name="Cabral C."/>
            <person name="Frias J."/>
            <person name="Faria J."/>
            <person name="Toubarro D."/>
        </authorList>
    </citation>
    <scope>NUCLEOTIDE SEQUENCE [LARGE SCALE GENOMIC DNA]</scope>
    <source>
        <strain evidence="4 5">ZMCS4</strain>
    </source>
</reference>
<dbReference type="PANTHER" id="PTHR43800:SF1">
    <property type="entry name" value="PEPTIDYL-LYSINE N-ACETYLTRANSFERASE YJAB"/>
    <property type="match status" value="1"/>
</dbReference>
<keyword evidence="2 4" id="KW-0012">Acyltransferase</keyword>
<dbReference type="InterPro" id="IPR000182">
    <property type="entry name" value="GNAT_dom"/>
</dbReference>
<dbReference type="EMBL" id="JAYDYW010000004">
    <property type="protein sequence ID" value="MEE1672705.1"/>
    <property type="molecule type" value="Genomic_DNA"/>
</dbReference>
<evidence type="ECO:0000259" key="3">
    <source>
        <dbReference type="PROSITE" id="PS51186"/>
    </source>
</evidence>
<sequence>MNSFTNAAGLTLRKAEQNDYEDIGEIWLSASLRAHDFLPSKYWWERQDALQRLYQFKSEVWVAEVAGEVCGFLALMEEKLVALFVAPQWQRKGIGTQLLELAKSLRSHLVLHLFADNSQAFSFYLRHRFQVVWQRPERYTGYSLVHMGFNLQPAMVEEPVPAS</sequence>
<evidence type="ECO:0000313" key="4">
    <source>
        <dbReference type="EMBL" id="MEE1672705.1"/>
    </source>
</evidence>
<comment type="caution">
    <text evidence="4">The sequence shown here is derived from an EMBL/GenBank/DDBJ whole genome shotgun (WGS) entry which is preliminary data.</text>
</comment>
<protein>
    <submittedName>
        <fullName evidence="4">GNAT family N-acetyltransferase</fullName>
        <ecNumber evidence="4">2.3.1.-</ecNumber>
    </submittedName>
</protein>
<dbReference type="PROSITE" id="PS51186">
    <property type="entry name" value="GNAT"/>
    <property type="match status" value="1"/>
</dbReference>
<gene>
    <name evidence="4" type="ORF">SNR37_002115</name>
</gene>
<dbReference type="RefSeq" id="WP_163131442.1">
    <property type="nucleotide sequence ID" value="NZ_JAYDYW010000004.1"/>
</dbReference>
<dbReference type="PANTHER" id="PTHR43800">
    <property type="entry name" value="PEPTIDYL-LYSINE N-ACETYLTRANSFERASE YJAB"/>
    <property type="match status" value="1"/>
</dbReference>
<reference evidence="5" key="1">
    <citation type="submission" date="2023-07" db="EMBL/GenBank/DDBJ databases">
        <title>Draft genome sequence of Agarivorans aestuarii strain ZMCS4, a CAZymes producing bacteria isolated from the marine brown algae Clodostephus spongiosus.</title>
        <authorList>
            <person name="Lorente B."/>
            <person name="Cabral C."/>
            <person name="Frias J."/>
            <person name="Faria J."/>
            <person name="Toubarro D."/>
        </authorList>
    </citation>
    <scope>NUCLEOTIDE SEQUENCE [LARGE SCALE GENOMIC DNA]</scope>
    <source>
        <strain evidence="5">ZMCS4</strain>
    </source>
</reference>
<accession>A0ABU7G018</accession>
<dbReference type="SUPFAM" id="SSF55729">
    <property type="entry name" value="Acyl-CoA N-acyltransferases (Nat)"/>
    <property type="match status" value="1"/>
</dbReference>
<dbReference type="CDD" id="cd04301">
    <property type="entry name" value="NAT_SF"/>
    <property type="match status" value="1"/>
</dbReference>
<evidence type="ECO:0000256" key="2">
    <source>
        <dbReference type="ARBA" id="ARBA00023315"/>
    </source>
</evidence>
<dbReference type="Gene3D" id="3.40.630.30">
    <property type="match status" value="1"/>
</dbReference>
<dbReference type="Proteomes" id="UP001310248">
    <property type="component" value="Unassembled WGS sequence"/>
</dbReference>
<keyword evidence="1 4" id="KW-0808">Transferase</keyword>
<dbReference type="Pfam" id="PF13508">
    <property type="entry name" value="Acetyltransf_7"/>
    <property type="match status" value="1"/>
</dbReference>
<evidence type="ECO:0000256" key="1">
    <source>
        <dbReference type="ARBA" id="ARBA00022679"/>
    </source>
</evidence>
<proteinExistence type="predicted"/>
<keyword evidence="5" id="KW-1185">Reference proteome</keyword>
<organism evidence="4 5">
    <name type="scientific">Agarivorans aestuarii</name>
    <dbReference type="NCBI Taxonomy" id="1563703"/>
    <lineage>
        <taxon>Bacteria</taxon>
        <taxon>Pseudomonadati</taxon>
        <taxon>Pseudomonadota</taxon>
        <taxon>Gammaproteobacteria</taxon>
        <taxon>Alteromonadales</taxon>
        <taxon>Alteromonadaceae</taxon>
        <taxon>Agarivorans</taxon>
    </lineage>
</organism>
<evidence type="ECO:0000313" key="5">
    <source>
        <dbReference type="Proteomes" id="UP001310248"/>
    </source>
</evidence>
<dbReference type="EC" id="2.3.1.-" evidence="4"/>
<dbReference type="GO" id="GO:0016746">
    <property type="term" value="F:acyltransferase activity"/>
    <property type="evidence" value="ECO:0007669"/>
    <property type="project" value="UniProtKB-KW"/>
</dbReference>